<name>A0ABT3R4X2_9HYPH</name>
<evidence type="ECO:0000259" key="2">
    <source>
        <dbReference type="Pfam" id="PF13439"/>
    </source>
</evidence>
<dbReference type="InterPro" id="IPR001296">
    <property type="entry name" value="Glyco_trans_1"/>
</dbReference>
<dbReference type="PANTHER" id="PTHR12526">
    <property type="entry name" value="GLYCOSYLTRANSFERASE"/>
    <property type="match status" value="1"/>
</dbReference>
<protein>
    <submittedName>
        <fullName evidence="3">Glycosyltransferase family 4 protein</fullName>
    </submittedName>
</protein>
<dbReference type="RefSeq" id="WP_265964085.1">
    <property type="nucleotide sequence ID" value="NZ_JAPEVI010000003.1"/>
</dbReference>
<evidence type="ECO:0000313" key="4">
    <source>
        <dbReference type="Proteomes" id="UP001300261"/>
    </source>
</evidence>
<feature type="domain" description="Glycosyltransferase subfamily 4-like N-terminal" evidence="2">
    <location>
        <begin position="33"/>
        <end position="196"/>
    </location>
</feature>
<feature type="domain" description="Glycosyl transferase family 1" evidence="1">
    <location>
        <begin position="205"/>
        <end position="363"/>
    </location>
</feature>
<dbReference type="CDD" id="cd03801">
    <property type="entry name" value="GT4_PimA-like"/>
    <property type="match status" value="1"/>
</dbReference>
<sequence length="388" mass="42866">MNSIFQTSADVTEHSDFSNVHLVHVVRQYFPNVGGLEDVVRNLVSEQKGRFASVKVITLDRLFADPGTILAGRERIDGVAVHRIPFRGSSRYPIAPSIVKEIMDADLVHVHAVDFFFDALALTRWWHRKPLVATTHGGFFHTSSFATLKAAWFNTLTRYSANRYSALACCSDSDFNLFQKIAPARVSLIENGVNLRKFAGAAAGSPQKHVITLGRFSSNKRLDRLIDVMANLISTDADWHLHIAGVESDLTKRDLLERADAAGLGGKVCVHVGLSDQQLRALMTECSLFVSASDYEGFGLALIEALSAGLVPVVQANDAFVALARQNPLIRLTDYADAPTSADALRSALQDLRQDPDIRTHAIDSVQRFGWKHTAHLYDELYRKALLD</sequence>
<proteinExistence type="predicted"/>
<dbReference type="EMBL" id="JAPEVI010000003">
    <property type="protein sequence ID" value="MCX2724234.1"/>
    <property type="molecule type" value="Genomic_DNA"/>
</dbReference>
<organism evidence="3 4">
    <name type="scientific">Roseibium salinum</name>
    <dbReference type="NCBI Taxonomy" id="1604349"/>
    <lineage>
        <taxon>Bacteria</taxon>
        <taxon>Pseudomonadati</taxon>
        <taxon>Pseudomonadota</taxon>
        <taxon>Alphaproteobacteria</taxon>
        <taxon>Hyphomicrobiales</taxon>
        <taxon>Stappiaceae</taxon>
        <taxon>Roseibium</taxon>
    </lineage>
</organism>
<gene>
    <name evidence="3" type="ORF">ON753_17945</name>
</gene>
<comment type="caution">
    <text evidence="3">The sequence shown here is derived from an EMBL/GenBank/DDBJ whole genome shotgun (WGS) entry which is preliminary data.</text>
</comment>
<dbReference type="Gene3D" id="3.40.50.2000">
    <property type="entry name" value="Glycogen Phosphorylase B"/>
    <property type="match status" value="2"/>
</dbReference>
<accession>A0ABT3R4X2</accession>
<dbReference type="Pfam" id="PF13439">
    <property type="entry name" value="Glyco_transf_4"/>
    <property type="match status" value="1"/>
</dbReference>
<keyword evidence="4" id="KW-1185">Reference proteome</keyword>
<dbReference type="Pfam" id="PF00534">
    <property type="entry name" value="Glycos_transf_1"/>
    <property type="match status" value="1"/>
</dbReference>
<dbReference type="PANTHER" id="PTHR12526:SF638">
    <property type="entry name" value="SPORE COAT PROTEIN SA"/>
    <property type="match status" value="1"/>
</dbReference>
<evidence type="ECO:0000259" key="1">
    <source>
        <dbReference type="Pfam" id="PF00534"/>
    </source>
</evidence>
<reference evidence="3 4" key="1">
    <citation type="journal article" date="2016" name="Int. J. Syst. Evol. Microbiol.">
        <title>Labrenzia salina sp. nov., isolated from the rhizosphere of the halophyte Arthrocnemum macrostachyum.</title>
        <authorList>
            <person name="Camacho M."/>
            <person name="Redondo-Gomez S."/>
            <person name="Rodriguez-Llorente I."/>
            <person name="Rohde M."/>
            <person name="Sproer C."/>
            <person name="Schumann P."/>
            <person name="Klenk H.P."/>
            <person name="Montero-Calasanz M.D.C."/>
        </authorList>
    </citation>
    <scope>NUCLEOTIDE SEQUENCE [LARGE SCALE GENOMIC DNA]</scope>
    <source>
        <strain evidence="3 4">DSM 29163</strain>
    </source>
</reference>
<dbReference type="InterPro" id="IPR028098">
    <property type="entry name" value="Glyco_trans_4-like_N"/>
</dbReference>
<dbReference type="SUPFAM" id="SSF53756">
    <property type="entry name" value="UDP-Glycosyltransferase/glycogen phosphorylase"/>
    <property type="match status" value="1"/>
</dbReference>
<evidence type="ECO:0000313" key="3">
    <source>
        <dbReference type="EMBL" id="MCX2724234.1"/>
    </source>
</evidence>
<dbReference type="Proteomes" id="UP001300261">
    <property type="component" value="Unassembled WGS sequence"/>
</dbReference>